<keyword evidence="3" id="KW-0597">Phosphoprotein</keyword>
<dbReference type="PROSITE" id="PS00012">
    <property type="entry name" value="PHOSPHOPANTETHEINE"/>
    <property type="match status" value="2"/>
</dbReference>
<comment type="cofactor">
    <cofactor evidence="1">
        <name>pantetheine 4'-phosphate</name>
        <dbReference type="ChEBI" id="CHEBI:47942"/>
    </cofactor>
</comment>
<dbReference type="EMBL" id="JBHSDL010000030">
    <property type="protein sequence ID" value="MFC4377359.1"/>
    <property type="molecule type" value="Genomic_DNA"/>
</dbReference>
<dbReference type="Pfam" id="PF00668">
    <property type="entry name" value="Condensation"/>
    <property type="match status" value="3"/>
</dbReference>
<dbReference type="Gene3D" id="3.40.50.12780">
    <property type="entry name" value="N-terminal domain of ligase-like"/>
    <property type="match status" value="1"/>
</dbReference>
<dbReference type="InterPro" id="IPR001242">
    <property type="entry name" value="Condensation_dom"/>
</dbReference>
<feature type="compositionally biased region" description="Basic residues" evidence="4">
    <location>
        <begin position="1"/>
        <end position="16"/>
    </location>
</feature>
<dbReference type="Gene3D" id="2.30.38.10">
    <property type="entry name" value="Luciferase, Domain 3"/>
    <property type="match status" value="2"/>
</dbReference>
<accession>A0ABV8VP48</accession>
<sequence>METARRSARGNRRRRSSSPTFGQLLTGAVESSADRIAVRFNPTGESADQRELTYSEFDQRSAQLARELIARGIGPGDVVAIGIARSIESVLAVWAVAKTGAAYVPVDPNYPADRIAHILSDSGAVLGLTTTAHREVLGTTVPWLELDDAATAARIAAHPAHPVSYADRVRTLDERHPAYVIYTSGSTGKPKGVVVTHTGLAPLVAAEREHYGVTADARVLHVCSPNFDVSVLELLLAFSAGATLVIAPPQVFGGFELADLLRREQVTHMLITPGALESVEATDLDDLRVVVVAGDKFGPELVGRWAVGQRRFYNGYGPTEATILATSTAPMDPAAPVTIGSAIAGVGAFVLDSRLRPVPAGVIGELYLSGPALAQGYLNRPGLTAERFVASPFGAQAGDPNARLYRTGDLVRRNEAGDGVIEYMGRSDFQVKIRGFRIELGEIDNALTTHSDIDFAATLGKTLPSGVTALVSYVLPRAAATIDVAALDAFLARSLPGYMIPAAIMVLDRIPLTPVGKLDRNALPEPVFAAREFRAPSTPVEEIIAEVFAALLTVGGAEEIRVGADDDFFELGGNSLLAAQATTRIGAALDTRVPVQTLFEASTVAALAERVERHIGTGSGQELLPQQRPEIIPLSFAQQRMWFLNRFDPASAVNNMPMAVRLSGALDVDALRAAVRDLVTRHEVLRTMYPQVDGAGQQLILPITDPRAVPALDCEPVTEAEVPALVAETVGVGFDVTLAPPIRLRLLRLSADEHVLVCVVHHIAGDGVSMGPFTRDLMGAYVQRSAGQEPQLPELAVQYADFTLWQRAVLGSEDDPDSVLSQQIGYWRTQLAGLPDQLALPADRPRPAVATYRGATYDFRIPAEVHAGLDKLAHANNSTLFMVVHAALSALLARLSGSTDIAIGTPVAGRGDAALDNLIGMFVNTLVLRTEVDPAAGFDELLAHTRGTDIAAFGHADVPFERLVELLDPARSTARHPLFQVLLAFQNMARTALELPGMTVSGVDLSIPFAKFDLQFEMVEDTDRHGVPHGIAVGLTYSTDLFDAGTVESIAARFVRLLGEIVAAPSAPIGAHELMERAELDRILVQRNDTQHELAPAALLDGYRRAVAAHPDAVALAYEGTELTYREFDDRVNRLARRLIADGVGPESYVGLAVRRSLDLVVGMYAIVTAGGAYVPLDPDHPAERIAHILDTAAPVCVLTTAADAVEVPADIPVVLIDAVALQNVSGEPLAATELVRPLLPAHPAYVIFTSGSTGKPKGVVVSHAAIDNQISWMLAEYPMGLGDVYLQKTATTFDVSLWGYFMPLRAGAKLVVATHDGHRDPAYIAETIAAQGVTVTDFVPSMLTVFAAHTGPGAVPTLRDVFAIGEALPPETVAAMNAVSNATVHNLYGPTEAAVSVTYWPADASGGTVAIGVPQWNTQVYVLDSRLRPVPTGVVGELYLAGDQLARGYEARPDLTADRFVANPFAAAGGARMYRTGDLVRWQTQPDGHAALEYLGRTDFQVKFRGQRIELGEIETALLAQPSVSQAVAIVADSPAGEQLVAYVVPKPGAEIEQAALLAAIGATLPKYMIPAALVPLAEFPLNPSGKLDRKALPAPTFTAGEFRAPATPTEEIVAGVYAELLGMARVGADDDYFALGGNSLLATRAIARINEALDADITIRDLFEAPTVTALAARIGVGGGVPARPALAAAERPQRIPLSLAQQRMWVLNQLDPASGSYNLPFALRLTGDLDVAALDAAVRDVLGRHESLRTRFPVAGPAATTSGTSSRSGAAASGTVGRPVDPASGTVGWPVDATTSTADRPVDATVSEGSPMQEILPVAEVLPNGLEVETTRDVVARVAELAGAGFDVTREVPVRARLLTDGSSAEWLLVFVVHHISADGASLAPLARDLITAYVARSGGTSPAWAPLPVQYADFALWQRAVVGTDDEADSVAAAQLDYWRTQLAGIPPLLELPQDRPRPAVPTLRGATTELRLPAEVHAQLDALAREHKSSLFMVVHAALAVLLARLSGSTDIAIGTAVAGRGQRALDELVGMFVNTLTLRTALDPAGSFDEAVDLAREADLGAFANADLPFERIVDEVAPGKGNAHNPLFQVALTFSNNETAALELPGLTVAALDTGVSAKFDLQVDVEPRFTAAGEPDDLVTLFNYATDLFDESTVRTIGERFARILTAVAADPQLRVGDIDILDEQERAKLLAGAAQTPAPTTPTGGTTLTQAFTAAAEDDPDGPALVWGDDSVTFEQLDARSSRLARLLIGRGFGPGAGVAVDLARGVDRAAAVWAVLKSGAAVVPVLDELPGEPTAKIGITTGAASSSGLEWLLLDDPAIRTELSTQSARPVTYADRTRALRGGDPAFVGADGVRSYDELATVGARVRAGAELTFESRTFAHSAPGSFAALVETVAAGVAGASMVLVPAAAELSDALAEEWVSHMFGDRTGLEAIDTGRLDDLRALIVDDAAPNDCGSAEVVMVLADLGASAV</sequence>
<dbReference type="NCBIfam" id="NF003417">
    <property type="entry name" value="PRK04813.1"/>
    <property type="match status" value="3"/>
</dbReference>
<feature type="compositionally biased region" description="Low complexity" evidence="4">
    <location>
        <begin position="1757"/>
        <end position="1781"/>
    </location>
</feature>
<dbReference type="CDD" id="cd19540">
    <property type="entry name" value="LCL_NRPS-like"/>
    <property type="match status" value="2"/>
</dbReference>
<evidence type="ECO:0000313" key="6">
    <source>
        <dbReference type="EMBL" id="MFC4377359.1"/>
    </source>
</evidence>
<dbReference type="InterPro" id="IPR023213">
    <property type="entry name" value="CAT-like_dom_sf"/>
</dbReference>
<evidence type="ECO:0000259" key="5">
    <source>
        <dbReference type="PROSITE" id="PS50075"/>
    </source>
</evidence>
<reference evidence="7" key="1">
    <citation type="journal article" date="2019" name="Int. J. Syst. Evol. Microbiol.">
        <title>The Global Catalogue of Microorganisms (GCM) 10K type strain sequencing project: providing services to taxonomists for standard genome sequencing and annotation.</title>
        <authorList>
            <consortium name="The Broad Institute Genomics Platform"/>
            <consortium name="The Broad Institute Genome Sequencing Center for Infectious Disease"/>
            <person name="Wu L."/>
            <person name="Ma J."/>
        </authorList>
    </citation>
    <scope>NUCLEOTIDE SEQUENCE [LARGE SCALE GENOMIC DNA]</scope>
    <source>
        <strain evidence="7">IBRC-M 10490</strain>
    </source>
</reference>
<gene>
    <name evidence="6" type="ORF">ACFO5K_25085</name>
</gene>
<dbReference type="Pfam" id="PF13193">
    <property type="entry name" value="AMP-binding_C"/>
    <property type="match status" value="2"/>
</dbReference>
<dbReference type="InterPro" id="IPR042099">
    <property type="entry name" value="ANL_N_sf"/>
</dbReference>
<dbReference type="PROSITE" id="PS50075">
    <property type="entry name" value="CARRIER"/>
    <property type="match status" value="2"/>
</dbReference>
<dbReference type="Gene3D" id="3.40.50.980">
    <property type="match status" value="4"/>
</dbReference>
<dbReference type="InterPro" id="IPR045851">
    <property type="entry name" value="AMP-bd_C_sf"/>
</dbReference>
<protein>
    <submittedName>
        <fullName evidence="6">Amino acid adenylation domain-containing protein</fullName>
    </submittedName>
</protein>
<dbReference type="Gene3D" id="3.30.559.10">
    <property type="entry name" value="Chloramphenicol acetyltransferase-like domain"/>
    <property type="match status" value="3"/>
</dbReference>
<dbReference type="RefSeq" id="WP_378567908.1">
    <property type="nucleotide sequence ID" value="NZ_JBHSDL010000030.1"/>
</dbReference>
<dbReference type="Gene3D" id="3.30.300.30">
    <property type="match status" value="2"/>
</dbReference>
<dbReference type="Proteomes" id="UP001595844">
    <property type="component" value="Unassembled WGS sequence"/>
</dbReference>
<dbReference type="SUPFAM" id="SSF52777">
    <property type="entry name" value="CoA-dependent acyltransferases"/>
    <property type="match status" value="5"/>
</dbReference>
<dbReference type="InterPro" id="IPR020806">
    <property type="entry name" value="PKS_PP-bd"/>
</dbReference>
<evidence type="ECO:0000256" key="1">
    <source>
        <dbReference type="ARBA" id="ARBA00001957"/>
    </source>
</evidence>
<dbReference type="PANTHER" id="PTHR45527">
    <property type="entry name" value="NONRIBOSOMAL PEPTIDE SYNTHETASE"/>
    <property type="match status" value="1"/>
</dbReference>
<feature type="domain" description="Carrier" evidence="5">
    <location>
        <begin position="538"/>
        <end position="615"/>
    </location>
</feature>
<dbReference type="Gene3D" id="1.10.1200.10">
    <property type="entry name" value="ACP-like"/>
    <property type="match status" value="2"/>
</dbReference>
<organism evidence="6 7">
    <name type="scientific">Nocardia halotolerans</name>
    <dbReference type="NCBI Taxonomy" id="1755878"/>
    <lineage>
        <taxon>Bacteria</taxon>
        <taxon>Bacillati</taxon>
        <taxon>Actinomycetota</taxon>
        <taxon>Actinomycetes</taxon>
        <taxon>Mycobacteriales</taxon>
        <taxon>Nocardiaceae</taxon>
        <taxon>Nocardia</taxon>
    </lineage>
</organism>
<dbReference type="PROSITE" id="PS00455">
    <property type="entry name" value="AMP_BINDING"/>
    <property type="match status" value="2"/>
</dbReference>
<dbReference type="InterPro" id="IPR000873">
    <property type="entry name" value="AMP-dep_synth/lig_dom"/>
</dbReference>
<feature type="domain" description="Carrier" evidence="5">
    <location>
        <begin position="1606"/>
        <end position="1681"/>
    </location>
</feature>
<dbReference type="InterPro" id="IPR006162">
    <property type="entry name" value="Ppantetheine_attach_site"/>
</dbReference>
<evidence type="ECO:0000256" key="2">
    <source>
        <dbReference type="ARBA" id="ARBA00022450"/>
    </source>
</evidence>
<evidence type="ECO:0000313" key="7">
    <source>
        <dbReference type="Proteomes" id="UP001595844"/>
    </source>
</evidence>
<dbReference type="InterPro" id="IPR010071">
    <property type="entry name" value="AA_adenyl_dom"/>
</dbReference>
<dbReference type="Gene3D" id="3.30.559.30">
    <property type="entry name" value="Nonribosomal peptide synthetase, condensation domain"/>
    <property type="match status" value="2"/>
</dbReference>
<feature type="region of interest" description="Disordered" evidence="4">
    <location>
        <begin position="1"/>
        <end position="20"/>
    </location>
</feature>
<dbReference type="CDD" id="cd05930">
    <property type="entry name" value="A_NRPS"/>
    <property type="match status" value="1"/>
</dbReference>
<dbReference type="InterPro" id="IPR009081">
    <property type="entry name" value="PP-bd_ACP"/>
</dbReference>
<proteinExistence type="predicted"/>
<dbReference type="Pfam" id="PF00550">
    <property type="entry name" value="PP-binding"/>
    <property type="match status" value="2"/>
</dbReference>
<dbReference type="InterPro" id="IPR025110">
    <property type="entry name" value="AMP-bd_C"/>
</dbReference>
<keyword evidence="2" id="KW-0596">Phosphopantetheine</keyword>
<keyword evidence="7" id="KW-1185">Reference proteome</keyword>
<dbReference type="PANTHER" id="PTHR45527:SF1">
    <property type="entry name" value="FATTY ACID SYNTHASE"/>
    <property type="match status" value="1"/>
</dbReference>
<dbReference type="SMART" id="SM00823">
    <property type="entry name" value="PKS_PP"/>
    <property type="match status" value="2"/>
</dbReference>
<dbReference type="Pfam" id="PF00501">
    <property type="entry name" value="AMP-binding"/>
    <property type="match status" value="3"/>
</dbReference>
<dbReference type="SUPFAM" id="SSF47336">
    <property type="entry name" value="ACP-like"/>
    <property type="match status" value="2"/>
</dbReference>
<comment type="caution">
    <text evidence="6">The sequence shown here is derived from an EMBL/GenBank/DDBJ whole genome shotgun (WGS) entry which is preliminary data.</text>
</comment>
<dbReference type="CDD" id="cd17646">
    <property type="entry name" value="A_NRPS_AB3403-like"/>
    <property type="match status" value="1"/>
</dbReference>
<feature type="region of interest" description="Disordered" evidence="4">
    <location>
        <begin position="1757"/>
        <end position="1804"/>
    </location>
</feature>
<dbReference type="NCBIfam" id="TIGR01733">
    <property type="entry name" value="AA-adenyl-dom"/>
    <property type="match status" value="2"/>
</dbReference>
<name>A0ABV8VP48_9NOCA</name>
<evidence type="ECO:0000256" key="3">
    <source>
        <dbReference type="ARBA" id="ARBA00022553"/>
    </source>
</evidence>
<dbReference type="InterPro" id="IPR020845">
    <property type="entry name" value="AMP-binding_CS"/>
</dbReference>
<dbReference type="InterPro" id="IPR036736">
    <property type="entry name" value="ACP-like_sf"/>
</dbReference>
<dbReference type="SUPFAM" id="SSF56801">
    <property type="entry name" value="Acetyl-CoA synthetase-like"/>
    <property type="match status" value="3"/>
</dbReference>
<evidence type="ECO:0000256" key="4">
    <source>
        <dbReference type="SAM" id="MobiDB-lite"/>
    </source>
</evidence>